<dbReference type="Proteomes" id="UP000821853">
    <property type="component" value="Unassembled WGS sequence"/>
</dbReference>
<evidence type="ECO:0000256" key="2">
    <source>
        <dbReference type="SAM" id="MobiDB-lite"/>
    </source>
</evidence>
<accession>A0A9J6FV76</accession>
<feature type="region of interest" description="Disordered" evidence="2">
    <location>
        <begin position="118"/>
        <end position="194"/>
    </location>
</feature>
<protein>
    <recommendedName>
        <fullName evidence="3">SWIM-type domain-containing protein</fullName>
    </recommendedName>
</protein>
<dbReference type="AlphaFoldDB" id="A0A9J6FV76"/>
<sequence length="551" mass="59965">MSAKSATEDVAGTSTMSNGAFDAPGKILPTLQPRARETASSTEAARPATGESADRARHQLRRAQTGTPKGSCAEDQAAQRCFLGLDDRWRTRPVAPPPESSLAAVRVATVIWQPAPTGPFASGWHPRSMSSAARSEASSSQRRHGRAHHHGERRGAGGPRRNRRTPAAPAPYLGEPRQARRDQHGGLLPPAVEIRPPWPPHTVATWVSQASNEPLRGYFSATAWSGQSSARWACRWTGCPRCSGAERWRSTAPRSRAAWRLRTRGPATAPFAASSWWLPHTTSIGAAQGRCRSRQGGQGGGSGTTKNTVRAQMRAHLAFVAATLALAAAEAWSCRFRSSSGGGVGRRPGTWRCLRCRVGVAVGRSRGVEPHGRGWSSWPGRGGRPLGPGGGAYSRRVRVSSCPRLCTRRNGRFLLKARCYRGLKKTKAPHIVHATVNEVSQVADGSCECPAAKRFCSHLQAVLNTIILLQQKRYSEEAPEHLSCTDLPQRWRRPRDKAMKARSIQDLEWRRAGEGGQQMPSLSRLDLSKPSERSVNHKRKAITQLADSMRA</sequence>
<dbReference type="InterPro" id="IPR007527">
    <property type="entry name" value="Znf_SWIM"/>
</dbReference>
<keyword evidence="1" id="KW-0862">Zinc</keyword>
<dbReference type="EMBL" id="JABSTR010000003">
    <property type="protein sequence ID" value="KAH9365996.1"/>
    <property type="molecule type" value="Genomic_DNA"/>
</dbReference>
<dbReference type="GO" id="GO:0008270">
    <property type="term" value="F:zinc ion binding"/>
    <property type="evidence" value="ECO:0007669"/>
    <property type="project" value="UniProtKB-KW"/>
</dbReference>
<evidence type="ECO:0000256" key="1">
    <source>
        <dbReference type="PROSITE-ProRule" id="PRU00325"/>
    </source>
</evidence>
<keyword evidence="1" id="KW-0863">Zinc-finger</keyword>
<feature type="region of interest" description="Disordered" evidence="2">
    <location>
        <begin position="369"/>
        <end position="390"/>
    </location>
</feature>
<proteinExistence type="predicted"/>
<feature type="compositionally biased region" description="Gly residues" evidence="2">
    <location>
        <begin position="380"/>
        <end position="390"/>
    </location>
</feature>
<keyword evidence="5" id="KW-1185">Reference proteome</keyword>
<feature type="domain" description="SWIM-type" evidence="3">
    <location>
        <begin position="432"/>
        <end position="467"/>
    </location>
</feature>
<feature type="compositionally biased region" description="Basic residues" evidence="2">
    <location>
        <begin position="141"/>
        <end position="152"/>
    </location>
</feature>
<feature type="region of interest" description="Disordered" evidence="2">
    <location>
        <begin position="1"/>
        <end position="75"/>
    </location>
</feature>
<name>A0A9J6FV76_HAELO</name>
<feature type="compositionally biased region" description="Low complexity" evidence="2">
    <location>
        <begin position="127"/>
        <end position="140"/>
    </location>
</feature>
<comment type="caution">
    <text evidence="4">The sequence shown here is derived from an EMBL/GenBank/DDBJ whole genome shotgun (WGS) entry which is preliminary data.</text>
</comment>
<gene>
    <name evidence="4" type="ORF">HPB48_010602</name>
</gene>
<feature type="region of interest" description="Disordered" evidence="2">
    <location>
        <begin position="509"/>
        <end position="551"/>
    </location>
</feature>
<dbReference type="VEuPathDB" id="VectorBase:HLOH_054589"/>
<reference evidence="4 5" key="1">
    <citation type="journal article" date="2020" name="Cell">
        <title>Large-Scale Comparative Analyses of Tick Genomes Elucidate Their Genetic Diversity and Vector Capacities.</title>
        <authorList>
            <consortium name="Tick Genome and Microbiome Consortium (TIGMIC)"/>
            <person name="Jia N."/>
            <person name="Wang J."/>
            <person name="Shi W."/>
            <person name="Du L."/>
            <person name="Sun Y."/>
            <person name="Zhan W."/>
            <person name="Jiang J.F."/>
            <person name="Wang Q."/>
            <person name="Zhang B."/>
            <person name="Ji P."/>
            <person name="Bell-Sakyi L."/>
            <person name="Cui X.M."/>
            <person name="Yuan T.T."/>
            <person name="Jiang B.G."/>
            <person name="Yang W.F."/>
            <person name="Lam T.T."/>
            <person name="Chang Q.C."/>
            <person name="Ding S.J."/>
            <person name="Wang X.J."/>
            <person name="Zhu J.G."/>
            <person name="Ruan X.D."/>
            <person name="Zhao L."/>
            <person name="Wei J.T."/>
            <person name="Ye R.Z."/>
            <person name="Que T.C."/>
            <person name="Du C.H."/>
            <person name="Zhou Y.H."/>
            <person name="Cheng J.X."/>
            <person name="Dai P.F."/>
            <person name="Guo W.B."/>
            <person name="Han X.H."/>
            <person name="Huang E.J."/>
            <person name="Li L.F."/>
            <person name="Wei W."/>
            <person name="Gao Y.C."/>
            <person name="Liu J.Z."/>
            <person name="Shao H.Z."/>
            <person name="Wang X."/>
            <person name="Wang C.C."/>
            <person name="Yang T.C."/>
            <person name="Huo Q.B."/>
            <person name="Li W."/>
            <person name="Chen H.Y."/>
            <person name="Chen S.E."/>
            <person name="Zhou L.G."/>
            <person name="Ni X.B."/>
            <person name="Tian J.H."/>
            <person name="Sheng Y."/>
            <person name="Liu T."/>
            <person name="Pan Y.S."/>
            <person name="Xia L.Y."/>
            <person name="Li J."/>
            <person name="Zhao F."/>
            <person name="Cao W.C."/>
        </authorList>
    </citation>
    <scope>NUCLEOTIDE SEQUENCE [LARGE SCALE GENOMIC DNA]</scope>
    <source>
        <strain evidence="4">HaeL-2018</strain>
    </source>
</reference>
<evidence type="ECO:0000313" key="5">
    <source>
        <dbReference type="Proteomes" id="UP000821853"/>
    </source>
</evidence>
<organism evidence="4 5">
    <name type="scientific">Haemaphysalis longicornis</name>
    <name type="common">Bush tick</name>
    <dbReference type="NCBI Taxonomy" id="44386"/>
    <lineage>
        <taxon>Eukaryota</taxon>
        <taxon>Metazoa</taxon>
        <taxon>Ecdysozoa</taxon>
        <taxon>Arthropoda</taxon>
        <taxon>Chelicerata</taxon>
        <taxon>Arachnida</taxon>
        <taxon>Acari</taxon>
        <taxon>Parasitiformes</taxon>
        <taxon>Ixodida</taxon>
        <taxon>Ixodoidea</taxon>
        <taxon>Ixodidae</taxon>
        <taxon>Haemaphysalinae</taxon>
        <taxon>Haemaphysalis</taxon>
    </lineage>
</organism>
<feature type="compositionally biased region" description="Basic and acidic residues" evidence="2">
    <location>
        <begin position="526"/>
        <end position="535"/>
    </location>
</feature>
<evidence type="ECO:0000259" key="3">
    <source>
        <dbReference type="PROSITE" id="PS50966"/>
    </source>
</evidence>
<keyword evidence="1" id="KW-0479">Metal-binding</keyword>
<evidence type="ECO:0000313" key="4">
    <source>
        <dbReference type="EMBL" id="KAH9365996.1"/>
    </source>
</evidence>
<dbReference type="PROSITE" id="PS50966">
    <property type="entry name" value="ZF_SWIM"/>
    <property type="match status" value="1"/>
</dbReference>